<dbReference type="InterPro" id="IPR036230">
    <property type="entry name" value="LeuA_allosteric_dom_sf"/>
</dbReference>
<dbReference type="InterPro" id="IPR005675">
    <property type="entry name" value="Citramal_synthase"/>
</dbReference>
<organism evidence="11 12">
    <name type="scientific">Actinomarinicola tropica</name>
    <dbReference type="NCBI Taxonomy" id="2789776"/>
    <lineage>
        <taxon>Bacteria</taxon>
        <taxon>Bacillati</taxon>
        <taxon>Actinomycetota</taxon>
        <taxon>Acidimicrobiia</taxon>
        <taxon>Acidimicrobiales</taxon>
        <taxon>Iamiaceae</taxon>
        <taxon>Actinomarinicola</taxon>
    </lineage>
</organism>
<dbReference type="SMART" id="SM00917">
    <property type="entry name" value="LeuA_dimer"/>
    <property type="match status" value="1"/>
</dbReference>
<evidence type="ECO:0000256" key="2">
    <source>
        <dbReference type="ARBA" id="ARBA00006154"/>
    </source>
</evidence>
<dbReference type="Pfam" id="PF22617">
    <property type="entry name" value="HCS_D2"/>
    <property type="match status" value="1"/>
</dbReference>
<dbReference type="InterPro" id="IPR000891">
    <property type="entry name" value="PYR_CT"/>
</dbReference>
<dbReference type="Gene3D" id="3.30.160.270">
    <property type="match status" value="1"/>
</dbReference>
<dbReference type="KEGG" id="atq:GH723_06005"/>
<dbReference type="Gene3D" id="3.20.20.70">
    <property type="entry name" value="Aldolase class I"/>
    <property type="match status" value="1"/>
</dbReference>
<evidence type="ECO:0000256" key="7">
    <source>
        <dbReference type="ARBA" id="ARBA00048263"/>
    </source>
</evidence>
<dbReference type="PANTHER" id="PTHR43538:SF1">
    <property type="entry name" value="(R)-CITRAMALATE SYNTHASE"/>
    <property type="match status" value="1"/>
</dbReference>
<dbReference type="UniPathway" id="UPA00047">
    <property type="reaction ID" value="UER00066"/>
</dbReference>
<evidence type="ECO:0000256" key="8">
    <source>
        <dbReference type="NCBIfam" id="TIGR00977"/>
    </source>
</evidence>
<keyword evidence="3" id="KW-0028">Amino-acid biosynthesis</keyword>
<dbReference type="InterPro" id="IPR054691">
    <property type="entry name" value="LeuA/HCS_post-cat"/>
</dbReference>
<dbReference type="PROSITE" id="PS50991">
    <property type="entry name" value="PYR_CT"/>
    <property type="match status" value="1"/>
</dbReference>
<comment type="similarity">
    <text evidence="2 9">Belongs to the alpha-IPM synthase/homocitrate synthase family.</text>
</comment>
<sequence>MSGTDPEPSVARQPPVRDPAWPAAVEIFDTTLRDGVQFEGISVTVDDKLRIAEQLDRLGVHWIEGGYPGANPRDAEFFRRAAQELELETATLVAFGSTRRARGRVDEDPTLRNLVAAGTSTVCIVGKSWDYHVTEALRTTLDEGVAMVQDSVEYLTAQGLRVFFDAEHFFDGYKRNPEFALRVLEGAVVAGVDTLVLCDTNGGSLPHEVERIVADVVRHFGGVTIGMHTQNDTGCATANAIAGVVAGATHVQGTINGYGERTGNCDLTQLVPNLTLKMGIATLPEGRIERLTSVSHHVAELVNLPLLPQMPYVGQSAFAHKAGLHTSAIARRPDSYEHVDPAAVGNGTRFLVSDLSGRATIELKAEELGVELDGAQVGQVVEELKELEHKGYHFEVADGSLELLMRRATGWEQTFFELESFRVIVDHQGGGSVDTEATIKVRVGEERIIATGEGNGPVNALDAALRAAIGGAYPELDDIHLVDFKVRVIDTGAGTGAITRVLLDSADADDTWSTIGVSENVIEASWQALLDSLVFGLLRRRG</sequence>
<dbReference type="Pfam" id="PF00682">
    <property type="entry name" value="HMGL-like"/>
    <property type="match status" value="1"/>
</dbReference>
<dbReference type="InterPro" id="IPR002034">
    <property type="entry name" value="AIPM/Hcit_synth_CS"/>
</dbReference>
<evidence type="ECO:0000256" key="5">
    <source>
        <dbReference type="ARBA" id="ARBA00022679"/>
    </source>
</evidence>
<gene>
    <name evidence="11" type="ORF">GH723_06005</name>
</gene>
<protein>
    <recommendedName>
        <fullName evidence="8">Citramalate synthase</fullName>
        <ecNumber evidence="8">2.3.3.21</ecNumber>
    </recommendedName>
</protein>
<evidence type="ECO:0000256" key="1">
    <source>
        <dbReference type="ARBA" id="ARBA00004743"/>
    </source>
</evidence>
<dbReference type="RefSeq" id="WP_153758805.1">
    <property type="nucleotide sequence ID" value="NZ_CP045851.1"/>
</dbReference>
<evidence type="ECO:0000313" key="12">
    <source>
        <dbReference type="Proteomes" id="UP000334019"/>
    </source>
</evidence>
<dbReference type="SUPFAM" id="SSF110921">
    <property type="entry name" value="2-isopropylmalate synthase LeuA, allosteric (dimerisation) domain"/>
    <property type="match status" value="1"/>
</dbReference>
<name>A0A5Q2RCT6_9ACTN</name>
<dbReference type="GO" id="GO:0043714">
    <property type="term" value="F:(R)-citramalate synthase activity"/>
    <property type="evidence" value="ECO:0007669"/>
    <property type="project" value="UniProtKB-UniRule"/>
</dbReference>
<evidence type="ECO:0000256" key="3">
    <source>
        <dbReference type="ARBA" id="ARBA00022605"/>
    </source>
</evidence>
<dbReference type="Proteomes" id="UP000334019">
    <property type="component" value="Chromosome"/>
</dbReference>
<keyword evidence="12" id="KW-1185">Reference proteome</keyword>
<evidence type="ECO:0000313" key="11">
    <source>
        <dbReference type="EMBL" id="QGG94699.1"/>
    </source>
</evidence>
<dbReference type="AlphaFoldDB" id="A0A5Q2RCT6"/>
<evidence type="ECO:0000256" key="4">
    <source>
        <dbReference type="ARBA" id="ARBA00022624"/>
    </source>
</evidence>
<dbReference type="InterPro" id="IPR013785">
    <property type="entry name" value="Aldolase_TIM"/>
</dbReference>
<dbReference type="GO" id="GO:0009097">
    <property type="term" value="P:isoleucine biosynthetic process"/>
    <property type="evidence" value="ECO:0007669"/>
    <property type="project" value="UniProtKB-UniRule"/>
</dbReference>
<dbReference type="Gene3D" id="1.10.238.260">
    <property type="match status" value="1"/>
</dbReference>
<evidence type="ECO:0000259" key="10">
    <source>
        <dbReference type="PROSITE" id="PS50991"/>
    </source>
</evidence>
<keyword evidence="6" id="KW-0100">Branched-chain amino acid biosynthesis</keyword>
<dbReference type="GO" id="GO:0003852">
    <property type="term" value="F:2-isopropylmalate synthase activity"/>
    <property type="evidence" value="ECO:0007669"/>
    <property type="project" value="InterPro"/>
</dbReference>
<proteinExistence type="inferred from homology"/>
<comment type="catalytic activity">
    <reaction evidence="7">
        <text>pyruvate + acetyl-CoA + H2O = (3R)-citramalate + CoA + H(+)</text>
        <dbReference type="Rhea" id="RHEA:19045"/>
        <dbReference type="ChEBI" id="CHEBI:15361"/>
        <dbReference type="ChEBI" id="CHEBI:15377"/>
        <dbReference type="ChEBI" id="CHEBI:15378"/>
        <dbReference type="ChEBI" id="CHEBI:30934"/>
        <dbReference type="ChEBI" id="CHEBI:57287"/>
        <dbReference type="ChEBI" id="CHEBI:57288"/>
        <dbReference type="EC" id="2.3.3.21"/>
    </reaction>
</comment>
<keyword evidence="4" id="KW-0412">Isoleucine biosynthesis</keyword>
<dbReference type="SUPFAM" id="SSF51569">
    <property type="entry name" value="Aldolase"/>
    <property type="match status" value="1"/>
</dbReference>
<dbReference type="CDD" id="cd07941">
    <property type="entry name" value="DRE_TIM_LeuA3"/>
    <property type="match status" value="1"/>
</dbReference>
<dbReference type="PROSITE" id="PS00815">
    <property type="entry name" value="AIPM_HOMOCIT_SYNTH_1"/>
    <property type="match status" value="1"/>
</dbReference>
<keyword evidence="5 9" id="KW-0808">Transferase</keyword>
<dbReference type="NCBIfam" id="TIGR00977">
    <property type="entry name" value="citramal_synth"/>
    <property type="match status" value="1"/>
</dbReference>
<comment type="pathway">
    <text evidence="1">Amino-acid biosynthesis; L-isoleucine biosynthesis; 2-oxobutanoate from pyruvate: step 1/3.</text>
</comment>
<dbReference type="PANTHER" id="PTHR43538">
    <property type="entry name" value="ALPHA-IPM SYNTHASE/HOMOCITRATE SYNTHASE"/>
    <property type="match status" value="1"/>
</dbReference>
<accession>A0A5Q2RCT6</accession>
<evidence type="ECO:0000256" key="6">
    <source>
        <dbReference type="ARBA" id="ARBA00023304"/>
    </source>
</evidence>
<dbReference type="Pfam" id="PF08502">
    <property type="entry name" value="LeuA_dimer"/>
    <property type="match status" value="1"/>
</dbReference>
<dbReference type="EMBL" id="CP045851">
    <property type="protein sequence ID" value="QGG94699.1"/>
    <property type="molecule type" value="Genomic_DNA"/>
</dbReference>
<reference evidence="11 12" key="1">
    <citation type="submission" date="2019-11" db="EMBL/GenBank/DDBJ databases">
        <authorList>
            <person name="He Y."/>
        </authorList>
    </citation>
    <scope>NUCLEOTIDE SEQUENCE [LARGE SCALE GENOMIC DNA]</scope>
    <source>
        <strain evidence="11 12">SCSIO 58843</strain>
    </source>
</reference>
<evidence type="ECO:0000256" key="9">
    <source>
        <dbReference type="RuleBase" id="RU003523"/>
    </source>
</evidence>
<feature type="domain" description="Pyruvate carboxyltransferase" evidence="10">
    <location>
        <begin position="25"/>
        <end position="292"/>
    </location>
</feature>
<dbReference type="EC" id="2.3.3.21" evidence="8"/>
<dbReference type="InterPro" id="IPR013709">
    <property type="entry name" value="2-isopropylmalate_synth_dimer"/>
</dbReference>
<dbReference type="GO" id="GO:0009098">
    <property type="term" value="P:L-leucine biosynthetic process"/>
    <property type="evidence" value="ECO:0007669"/>
    <property type="project" value="InterPro"/>
</dbReference>